<dbReference type="EMBL" id="JACXVP010000011">
    <property type="protein sequence ID" value="KAG5578259.1"/>
    <property type="molecule type" value="Genomic_DNA"/>
</dbReference>
<keyword evidence="1" id="KW-0732">Signal</keyword>
<feature type="signal peptide" evidence="1">
    <location>
        <begin position="1"/>
        <end position="22"/>
    </location>
</feature>
<evidence type="ECO:0000256" key="1">
    <source>
        <dbReference type="SAM" id="SignalP"/>
    </source>
</evidence>
<organism evidence="2 3">
    <name type="scientific">Solanum commersonii</name>
    <name type="common">Commerson's wild potato</name>
    <name type="synonym">Commerson's nightshade</name>
    <dbReference type="NCBI Taxonomy" id="4109"/>
    <lineage>
        <taxon>Eukaryota</taxon>
        <taxon>Viridiplantae</taxon>
        <taxon>Streptophyta</taxon>
        <taxon>Embryophyta</taxon>
        <taxon>Tracheophyta</taxon>
        <taxon>Spermatophyta</taxon>
        <taxon>Magnoliopsida</taxon>
        <taxon>eudicotyledons</taxon>
        <taxon>Gunneridae</taxon>
        <taxon>Pentapetalae</taxon>
        <taxon>asterids</taxon>
        <taxon>lamiids</taxon>
        <taxon>Solanales</taxon>
        <taxon>Solanaceae</taxon>
        <taxon>Solanoideae</taxon>
        <taxon>Solaneae</taxon>
        <taxon>Solanum</taxon>
    </lineage>
</organism>
<gene>
    <name evidence="2" type="ORF">H5410_058393</name>
</gene>
<protein>
    <submittedName>
        <fullName evidence="2">Uncharacterized protein</fullName>
    </submittedName>
</protein>
<feature type="chain" id="PRO_5039941985" evidence="1">
    <location>
        <begin position="23"/>
        <end position="113"/>
    </location>
</feature>
<evidence type="ECO:0000313" key="2">
    <source>
        <dbReference type="EMBL" id="KAG5578259.1"/>
    </source>
</evidence>
<sequence length="113" mass="13695">MESWAVFFRLGLVGFELGQVAQVKTWVFLTPKMERTAINLQLPEKQRKKKTHKLCSSYQIFHLMLKHRLTFDMLITYREVFIQLLCQMRKKEVFFRFWYACHSPLLVQVPRLK</sequence>
<accession>A0A9J5WQN0</accession>
<dbReference type="AlphaFoldDB" id="A0A9J5WQN0"/>
<dbReference type="Proteomes" id="UP000824120">
    <property type="component" value="Chromosome 11"/>
</dbReference>
<reference evidence="2 3" key="1">
    <citation type="submission" date="2020-09" db="EMBL/GenBank/DDBJ databases">
        <title>De no assembly of potato wild relative species, Solanum commersonii.</title>
        <authorList>
            <person name="Cho K."/>
        </authorList>
    </citation>
    <scope>NUCLEOTIDE SEQUENCE [LARGE SCALE GENOMIC DNA]</scope>
    <source>
        <strain evidence="2">LZ3.2</strain>
        <tissue evidence="2">Leaf</tissue>
    </source>
</reference>
<evidence type="ECO:0000313" key="3">
    <source>
        <dbReference type="Proteomes" id="UP000824120"/>
    </source>
</evidence>
<comment type="caution">
    <text evidence="2">The sequence shown here is derived from an EMBL/GenBank/DDBJ whole genome shotgun (WGS) entry which is preliminary data.</text>
</comment>
<keyword evidence="3" id="KW-1185">Reference proteome</keyword>
<proteinExistence type="predicted"/>
<name>A0A9J5WQN0_SOLCO</name>